<protein>
    <submittedName>
        <fullName evidence="1">Uncharacterized protein</fullName>
    </submittedName>
</protein>
<sequence>MIISNEIKVDLFLNDDEYVNISLDRLELLLSPYKEKVQGLLHPKETLSINNAYICFSDDDEKHVFYCKIYKTSVGPDIWILLLADKREGYALYKNPLTNKLELAWYRSDLQEPLSKEMERMKITCYIPK</sequence>
<proteinExistence type="predicted"/>
<evidence type="ECO:0000313" key="1">
    <source>
        <dbReference type="EMBL" id="RAP02394.1"/>
    </source>
</evidence>
<gene>
    <name evidence="1" type="ORF">CA615_07590</name>
</gene>
<organism evidence="1 2">
    <name type="scientific">Methanosphaera stadtmanae</name>
    <dbReference type="NCBI Taxonomy" id="2317"/>
    <lineage>
        <taxon>Archaea</taxon>
        <taxon>Methanobacteriati</taxon>
        <taxon>Methanobacteriota</taxon>
        <taxon>Methanomada group</taxon>
        <taxon>Methanobacteria</taxon>
        <taxon>Methanobacteriales</taxon>
        <taxon>Methanobacteriaceae</taxon>
        <taxon>Methanosphaera</taxon>
    </lineage>
</organism>
<accession>A0A328Q0B3</accession>
<name>A0A328Q0B3_9EURY</name>
<dbReference type="Proteomes" id="UP000248557">
    <property type="component" value="Unassembled WGS sequence"/>
</dbReference>
<evidence type="ECO:0000313" key="2">
    <source>
        <dbReference type="Proteomes" id="UP000248557"/>
    </source>
</evidence>
<dbReference type="AlphaFoldDB" id="A0A328Q0B3"/>
<dbReference type="RefSeq" id="WP_011407083.1">
    <property type="nucleotide sequence ID" value="NZ_CATZNA010000030.1"/>
</dbReference>
<dbReference type="GeneID" id="3854745"/>
<comment type="caution">
    <text evidence="1">The sequence shown here is derived from an EMBL/GenBank/DDBJ whole genome shotgun (WGS) entry which is preliminary data.</text>
</comment>
<reference evidence="1 2" key="1">
    <citation type="submission" date="2017-05" db="EMBL/GenBank/DDBJ databases">
        <title>Host range expansion of the Methanosphaera genus to humans and monogastric animals involves recent and extensive reduction in genome content.</title>
        <authorList>
            <person name="Hoedt E.C."/>
            <person name="Volmer J.G."/>
            <person name="Parks D.H."/>
            <person name="Rosewarne C.P."/>
            <person name="Denman S.E."/>
            <person name="Mcsweeney C.S."/>
            <person name="O Cuiv P."/>
            <person name="Hugenholtz P."/>
            <person name="Tyson G.W."/>
            <person name="Morrison M."/>
        </authorList>
    </citation>
    <scope>NUCLEOTIDE SEQUENCE [LARGE SCALE GENOMIC DNA]</scope>
    <source>
        <strain evidence="1 2">PA5</strain>
    </source>
</reference>
<dbReference type="EMBL" id="NGJK01000093">
    <property type="protein sequence ID" value="RAP02394.1"/>
    <property type="molecule type" value="Genomic_DNA"/>
</dbReference>